<sequence length="234" mass="27290">MENNWAEFWNKKQDGFDNIMQHTTAYFQKNYIRIFPLEQNDVLLDYGCGPGYFLEKCTSYKNNFAGVDISKNYIRFSKEKFNSYPNFSFYLIEDSNNFSTIQHVISEKKVNKIVCLSVLQYFSDEKAAENFLDMIFSSGKIHATFGDVIPKNNSIIKDTFYVFMGALKNGFIISYVSFILKTLFSDYLKKDKAPLLQFDKDFFINYAKKNNLNISLLNLSIPKTRFTVVLSNKD</sequence>
<dbReference type="SUPFAM" id="SSF53335">
    <property type="entry name" value="S-adenosyl-L-methionine-dependent methyltransferases"/>
    <property type="match status" value="1"/>
</dbReference>
<feature type="domain" description="Methyltransferase" evidence="1">
    <location>
        <begin position="38"/>
        <end position="130"/>
    </location>
</feature>
<dbReference type="EMBL" id="PGFD01000002">
    <property type="protein sequence ID" value="PJJ64261.1"/>
    <property type="molecule type" value="Genomic_DNA"/>
</dbReference>
<dbReference type="Pfam" id="PF13847">
    <property type="entry name" value="Methyltransf_31"/>
    <property type="match status" value="1"/>
</dbReference>
<dbReference type="RefSeq" id="WP_100377283.1">
    <property type="nucleotide sequence ID" value="NZ_PGFD01000002.1"/>
</dbReference>
<evidence type="ECO:0000313" key="3">
    <source>
        <dbReference type="Proteomes" id="UP000228740"/>
    </source>
</evidence>
<accession>A0A2M9C1E4</accession>
<keyword evidence="2" id="KW-0808">Transferase</keyword>
<dbReference type="Gene3D" id="3.40.50.150">
    <property type="entry name" value="Vaccinia Virus protein VP39"/>
    <property type="match status" value="1"/>
</dbReference>
<keyword evidence="2" id="KW-0489">Methyltransferase</keyword>
<reference evidence="2 3" key="1">
    <citation type="submission" date="2017-11" db="EMBL/GenBank/DDBJ databases">
        <title>Genomic Encyclopedia of Archaeal and Bacterial Type Strains, Phase II (KMG-II): From Individual Species to Whole Genera.</title>
        <authorList>
            <person name="Goeker M."/>
        </authorList>
    </citation>
    <scope>NUCLEOTIDE SEQUENCE [LARGE SCALE GENOMIC DNA]</scope>
    <source>
        <strain evidence="2 3">DSM 27617</strain>
    </source>
</reference>
<gene>
    <name evidence="2" type="ORF">CLV73_2619</name>
</gene>
<name>A0A2M9C1E4_9FLAO</name>
<dbReference type="GO" id="GO:0008168">
    <property type="term" value="F:methyltransferase activity"/>
    <property type="evidence" value="ECO:0007669"/>
    <property type="project" value="UniProtKB-KW"/>
</dbReference>
<evidence type="ECO:0000313" key="2">
    <source>
        <dbReference type="EMBL" id="PJJ64261.1"/>
    </source>
</evidence>
<dbReference type="GO" id="GO:0032259">
    <property type="term" value="P:methylation"/>
    <property type="evidence" value="ECO:0007669"/>
    <property type="project" value="UniProtKB-KW"/>
</dbReference>
<keyword evidence="3" id="KW-1185">Reference proteome</keyword>
<dbReference type="Proteomes" id="UP000228740">
    <property type="component" value="Unassembled WGS sequence"/>
</dbReference>
<protein>
    <submittedName>
        <fullName evidence="2">Methyltransferase family protein</fullName>
    </submittedName>
</protein>
<organism evidence="2 3">
    <name type="scientific">Chryseobacterium geocarposphaerae</name>
    <dbReference type="NCBI Taxonomy" id="1416776"/>
    <lineage>
        <taxon>Bacteria</taxon>
        <taxon>Pseudomonadati</taxon>
        <taxon>Bacteroidota</taxon>
        <taxon>Flavobacteriia</taxon>
        <taxon>Flavobacteriales</taxon>
        <taxon>Weeksellaceae</taxon>
        <taxon>Chryseobacterium group</taxon>
        <taxon>Chryseobacterium</taxon>
    </lineage>
</organism>
<comment type="caution">
    <text evidence="2">The sequence shown here is derived from an EMBL/GenBank/DDBJ whole genome shotgun (WGS) entry which is preliminary data.</text>
</comment>
<dbReference type="InterPro" id="IPR025714">
    <property type="entry name" value="Methyltranfer_dom"/>
</dbReference>
<evidence type="ECO:0000259" key="1">
    <source>
        <dbReference type="Pfam" id="PF13847"/>
    </source>
</evidence>
<dbReference type="AlphaFoldDB" id="A0A2M9C1E4"/>
<proteinExistence type="predicted"/>
<dbReference type="InterPro" id="IPR029063">
    <property type="entry name" value="SAM-dependent_MTases_sf"/>
</dbReference>
<dbReference type="OrthoDB" id="9789123at2"/>